<keyword evidence="4" id="KW-0677">Repeat</keyword>
<dbReference type="InterPro" id="IPR029495">
    <property type="entry name" value="NACHT-assoc"/>
</dbReference>
<dbReference type="InterPro" id="IPR051261">
    <property type="entry name" value="NLR"/>
</dbReference>
<dbReference type="SMART" id="SM00368">
    <property type="entry name" value="LRR_RI"/>
    <property type="match status" value="1"/>
</dbReference>
<dbReference type="SMART" id="SM01288">
    <property type="entry name" value="FISNA"/>
    <property type="match status" value="1"/>
</dbReference>
<evidence type="ECO:0000313" key="10">
    <source>
        <dbReference type="RefSeq" id="XP_030632704.1"/>
    </source>
</evidence>
<keyword evidence="6" id="KW-0067">ATP-binding</keyword>
<dbReference type="InterPro" id="IPR040958">
    <property type="entry name" value="SNAD1"/>
</dbReference>
<organism evidence="9 10">
    <name type="scientific">Chanos chanos</name>
    <name type="common">Milkfish</name>
    <name type="synonym">Mugil chanos</name>
    <dbReference type="NCBI Taxonomy" id="29144"/>
    <lineage>
        <taxon>Eukaryota</taxon>
        <taxon>Metazoa</taxon>
        <taxon>Chordata</taxon>
        <taxon>Craniata</taxon>
        <taxon>Vertebrata</taxon>
        <taxon>Euteleostomi</taxon>
        <taxon>Actinopterygii</taxon>
        <taxon>Neopterygii</taxon>
        <taxon>Teleostei</taxon>
        <taxon>Ostariophysi</taxon>
        <taxon>Gonorynchiformes</taxon>
        <taxon>Chanidae</taxon>
        <taxon>Chanos</taxon>
    </lineage>
</organism>
<accession>A0A6J2VL85</accession>
<dbReference type="Proteomes" id="UP000504632">
    <property type="component" value="Chromosome 6"/>
</dbReference>
<protein>
    <submittedName>
        <fullName evidence="10">NLR family CARD domain-containing protein 3-like</fullName>
    </submittedName>
</protein>
<dbReference type="InParanoid" id="A0A6J2VL85"/>
<dbReference type="Pfam" id="PF18744">
    <property type="entry name" value="SNAD1"/>
    <property type="match status" value="1"/>
</dbReference>
<dbReference type="InterPro" id="IPR041267">
    <property type="entry name" value="NLRP_HD2"/>
</dbReference>
<evidence type="ECO:0000256" key="3">
    <source>
        <dbReference type="ARBA" id="ARBA00022614"/>
    </source>
</evidence>
<name>A0A6J2VL85_CHACN</name>
<dbReference type="Pfam" id="PF17776">
    <property type="entry name" value="NLRC4_HD2"/>
    <property type="match status" value="1"/>
</dbReference>
<evidence type="ECO:0000256" key="7">
    <source>
        <dbReference type="SAM" id="MobiDB-lite"/>
    </source>
</evidence>
<dbReference type="AlphaFoldDB" id="A0A6J2VL85"/>
<dbReference type="InterPro" id="IPR041075">
    <property type="entry name" value="NOD1/2_WH"/>
</dbReference>
<proteinExistence type="predicted"/>
<dbReference type="PROSITE" id="PS50837">
    <property type="entry name" value="NACHT"/>
    <property type="match status" value="1"/>
</dbReference>
<feature type="compositionally biased region" description="Basic and acidic residues" evidence="7">
    <location>
        <begin position="1"/>
        <end position="18"/>
    </location>
</feature>
<dbReference type="Pfam" id="PF17779">
    <property type="entry name" value="WHD_NOD2"/>
    <property type="match status" value="1"/>
</dbReference>
<dbReference type="PROSITE" id="PS51450">
    <property type="entry name" value="LRR"/>
    <property type="match status" value="1"/>
</dbReference>
<comment type="subcellular location">
    <subcellularLocation>
        <location evidence="1">Cytoplasm</location>
    </subcellularLocation>
</comment>
<evidence type="ECO:0000256" key="6">
    <source>
        <dbReference type="ARBA" id="ARBA00022840"/>
    </source>
</evidence>
<keyword evidence="2" id="KW-0963">Cytoplasm</keyword>
<evidence type="ECO:0000256" key="5">
    <source>
        <dbReference type="ARBA" id="ARBA00022741"/>
    </source>
</evidence>
<dbReference type="OrthoDB" id="120976at2759"/>
<dbReference type="InterPro" id="IPR001611">
    <property type="entry name" value="Leu-rich_rpt"/>
</dbReference>
<evidence type="ECO:0000256" key="4">
    <source>
        <dbReference type="ARBA" id="ARBA00022737"/>
    </source>
</evidence>
<gene>
    <name evidence="10" type="primary">LOC115814121</name>
</gene>
<evidence type="ECO:0000259" key="8">
    <source>
        <dbReference type="PROSITE" id="PS50837"/>
    </source>
</evidence>
<evidence type="ECO:0000256" key="1">
    <source>
        <dbReference type="ARBA" id="ARBA00004496"/>
    </source>
</evidence>
<dbReference type="GeneID" id="115814121"/>
<keyword evidence="9" id="KW-1185">Reference proteome</keyword>
<dbReference type="Gene3D" id="3.80.10.10">
    <property type="entry name" value="Ribonuclease Inhibitor"/>
    <property type="match status" value="1"/>
</dbReference>
<feature type="domain" description="NACHT" evidence="8">
    <location>
        <begin position="114"/>
        <end position="248"/>
    </location>
</feature>
<feature type="region of interest" description="Disordered" evidence="7">
    <location>
        <begin position="1"/>
        <end position="30"/>
    </location>
</feature>
<dbReference type="Gene3D" id="3.40.50.300">
    <property type="entry name" value="P-loop containing nucleotide triphosphate hydrolases"/>
    <property type="match status" value="1"/>
</dbReference>
<evidence type="ECO:0000256" key="2">
    <source>
        <dbReference type="ARBA" id="ARBA00022490"/>
    </source>
</evidence>
<dbReference type="InterPro" id="IPR032675">
    <property type="entry name" value="LRR_dom_sf"/>
</dbReference>
<dbReference type="PANTHER" id="PTHR24106">
    <property type="entry name" value="NACHT, LRR AND CARD DOMAINS-CONTAINING"/>
    <property type="match status" value="1"/>
</dbReference>
<keyword evidence="3" id="KW-0433">Leucine-rich repeat</keyword>
<dbReference type="SUPFAM" id="SSF52047">
    <property type="entry name" value="RNI-like"/>
    <property type="match status" value="1"/>
</dbReference>
<dbReference type="FunFam" id="3.40.50.300:FF:000210">
    <property type="entry name" value="Si:dkey-16p6.1"/>
    <property type="match status" value="1"/>
</dbReference>
<keyword evidence="5" id="KW-0547">Nucleotide-binding</keyword>
<reference evidence="10" key="1">
    <citation type="submission" date="2025-08" db="UniProtKB">
        <authorList>
            <consortium name="RefSeq"/>
        </authorList>
    </citation>
    <scope>IDENTIFICATION</scope>
</reference>
<dbReference type="RefSeq" id="XP_030632704.1">
    <property type="nucleotide sequence ID" value="XM_030776844.1"/>
</dbReference>
<dbReference type="GO" id="GO:0005524">
    <property type="term" value="F:ATP binding"/>
    <property type="evidence" value="ECO:0007669"/>
    <property type="project" value="UniProtKB-KW"/>
</dbReference>
<dbReference type="InterPro" id="IPR027417">
    <property type="entry name" value="P-loop_NTPase"/>
</dbReference>
<dbReference type="InterPro" id="IPR007111">
    <property type="entry name" value="NACHT_NTPase"/>
</dbReference>
<evidence type="ECO:0000313" key="9">
    <source>
        <dbReference type="Proteomes" id="UP000504632"/>
    </source>
</evidence>
<dbReference type="GO" id="GO:0005737">
    <property type="term" value="C:cytoplasm"/>
    <property type="evidence" value="ECO:0007669"/>
    <property type="project" value="UniProtKB-SubCell"/>
</dbReference>
<sequence>MDEPMRPRDGAISREPRPRHQSTATEQEVRNIHKSNLSKKFQCIFEGVAERGNPTLLNDIYTELYIMQGGNGDINYEHEIRQIETASRREGTEETPIKCNDIFKPLPGQDKPIRTVLTTGVAGIGKTVSVQKFILDWAEGKANQDIDFIFPLPFRELNIFKEKELCFVELLRHFAMEVRDVDLSCDDAYKMVFIFDGLDECRLPLDFQSNEKCTDITKKTSVDVLLTNLIKGSLFPSALIWITSRPAAANQIPPEYTDQNTEVRGFNGSQKEEYFRKRICDQSLAKKVILHVKTSRSLYIMCHIPVFCWISATVLERMLTADKNGEIPKTLTEMYTHFLILQTNIKNEKYANGDKTNVEMIFRLGKLAYEQLKKGNLIFYEEDMQECGIDVREASVYSGVCTQIFREEIGLHVGKVYCFVHLSIQEHLAAVYVYLSFINFNRNVLDSSKVAKLHDLHKLAIDKALQSKSGLLDLFLRFLLGLSLESNHNLLGELTAKTQHSRKGFKETVKHIKRKIWLSPSPEKSINLFHCLNELNDHSLVEEIQKYLSSGSPSKSRLNPAQRSALVFILLTSEECLDVFDLRKYDTSDEGLTWLFPVFKESRIALLVQCYLSWKSCATLASVLSSGSSGLRELDLSNNKLNDLGVKSLFHALNSPHCKLEALNYKRVDPDGHPRQYAVAINVPRDQCQKNFNPTGSNFLLGEDANLVKNIIKNETYSVYQGSELIAAGQEQKKGYKRHSESLLLNPPNNSPKTKLLKSKTESCLIFYSFNSPCVRSCLNENVPQNLLKGLDEIKAHSGLKAFVFNQIWGEDAKANLADKFRLVSARVPLCRCDSDNECHSCGGGGNTPIAKACLP</sequence>
<dbReference type="Pfam" id="PF05729">
    <property type="entry name" value="NACHT"/>
    <property type="match status" value="1"/>
</dbReference>
<dbReference type="Pfam" id="PF14484">
    <property type="entry name" value="FISNA"/>
    <property type="match status" value="1"/>
</dbReference>